<dbReference type="SUPFAM" id="SSF55785">
    <property type="entry name" value="PYP-like sensor domain (PAS domain)"/>
    <property type="match status" value="3"/>
</dbReference>
<dbReference type="Gene3D" id="1.10.287.130">
    <property type="match status" value="1"/>
</dbReference>
<feature type="modified residue" description="4-aspartylphosphate" evidence="6">
    <location>
        <position position="1064"/>
    </location>
</feature>
<feature type="region of interest" description="Disordered" evidence="7">
    <location>
        <begin position="1"/>
        <end position="28"/>
    </location>
</feature>
<dbReference type="PROSITE" id="PS50109">
    <property type="entry name" value="HIS_KIN"/>
    <property type="match status" value="1"/>
</dbReference>
<dbReference type="Pfam" id="PF08447">
    <property type="entry name" value="PAS_3"/>
    <property type="match status" value="2"/>
</dbReference>
<dbReference type="InterPro" id="IPR035965">
    <property type="entry name" value="PAS-like_dom_sf"/>
</dbReference>
<evidence type="ECO:0000256" key="3">
    <source>
        <dbReference type="ARBA" id="ARBA00022553"/>
    </source>
</evidence>
<dbReference type="InterPro" id="IPR036097">
    <property type="entry name" value="HisK_dim/P_sf"/>
</dbReference>
<dbReference type="PROSITE" id="PS50112">
    <property type="entry name" value="PAS"/>
    <property type="match status" value="1"/>
</dbReference>
<dbReference type="AlphaFoldDB" id="A0A4S8X2H6"/>
<evidence type="ECO:0000256" key="7">
    <source>
        <dbReference type="SAM" id="MobiDB-lite"/>
    </source>
</evidence>
<dbReference type="Pfam" id="PF00072">
    <property type="entry name" value="Response_reg"/>
    <property type="match status" value="1"/>
</dbReference>
<dbReference type="SUPFAM" id="SSF47384">
    <property type="entry name" value="Homodimeric domain of signal transducing histidine kinase"/>
    <property type="match status" value="1"/>
</dbReference>
<evidence type="ECO:0000313" key="12">
    <source>
        <dbReference type="EMBL" id="THW31526.1"/>
    </source>
</evidence>
<proteinExistence type="predicted"/>
<dbReference type="EC" id="2.7.13.3" evidence="2"/>
<evidence type="ECO:0000256" key="4">
    <source>
        <dbReference type="ARBA" id="ARBA00022679"/>
    </source>
</evidence>
<dbReference type="Gene3D" id="3.30.450.20">
    <property type="entry name" value="PAS domain"/>
    <property type="match status" value="3"/>
</dbReference>
<dbReference type="GO" id="GO:0009927">
    <property type="term" value="F:histidine phosphotransfer kinase activity"/>
    <property type="evidence" value="ECO:0007669"/>
    <property type="project" value="TreeGrafter"/>
</dbReference>
<feature type="domain" description="Histidine kinase" evidence="8">
    <location>
        <begin position="678"/>
        <end position="978"/>
    </location>
</feature>
<dbReference type="InterPro" id="IPR001789">
    <property type="entry name" value="Sig_transdc_resp-reg_receiver"/>
</dbReference>
<evidence type="ECO:0000259" key="9">
    <source>
        <dbReference type="PROSITE" id="PS50110"/>
    </source>
</evidence>
<dbReference type="InterPro" id="IPR003594">
    <property type="entry name" value="HATPase_dom"/>
</dbReference>
<dbReference type="Gene3D" id="3.40.50.2300">
    <property type="match status" value="1"/>
</dbReference>
<protein>
    <recommendedName>
        <fullName evidence="2">histidine kinase</fullName>
        <ecNumber evidence="2">2.7.13.3</ecNumber>
    </recommendedName>
</protein>
<dbReference type="Gene3D" id="3.30.565.10">
    <property type="entry name" value="Histidine kinase-like ATPase, C-terminal domain"/>
    <property type="match status" value="1"/>
</dbReference>
<gene>
    <name evidence="12" type="ORF">D6D22_10108</name>
</gene>
<dbReference type="InterPro" id="IPR004358">
    <property type="entry name" value="Sig_transdc_His_kin-like_C"/>
</dbReference>
<dbReference type="SUPFAM" id="SSF55874">
    <property type="entry name" value="ATPase domain of HSP90 chaperone/DNA topoisomerase II/histidine kinase"/>
    <property type="match status" value="1"/>
</dbReference>
<dbReference type="InterPro" id="IPR003661">
    <property type="entry name" value="HisK_dim/P_dom"/>
</dbReference>
<dbReference type="EMBL" id="QZAL01000293">
    <property type="protein sequence ID" value="THW31526.1"/>
    <property type="molecule type" value="Genomic_DNA"/>
</dbReference>
<evidence type="ECO:0000259" key="10">
    <source>
        <dbReference type="PROSITE" id="PS50112"/>
    </source>
</evidence>
<evidence type="ECO:0000313" key="13">
    <source>
        <dbReference type="Proteomes" id="UP000310687"/>
    </source>
</evidence>
<dbReference type="CDD" id="cd00130">
    <property type="entry name" value="PAS"/>
    <property type="match status" value="2"/>
</dbReference>
<dbReference type="GO" id="GO:0005886">
    <property type="term" value="C:plasma membrane"/>
    <property type="evidence" value="ECO:0007669"/>
    <property type="project" value="TreeGrafter"/>
</dbReference>
<sequence>MSFSSKPRDSNLASMHAVSPAKEFPSSHITKTARQGILFESNTGDSHLDEHLGYIRNADWASTSLGPLKSWPEDLIQLCQISLLDPNPRSLILGPDRILFYNEAYSELCGDRHPHALGQNVIEAWGEVAQDLISGPLETAERTGRRVQVEDQPLVYLRNGFLEQVYVRWTIVPLAGYAQGVYVSLTDSTETMLAEKRRAAIRALNTAWNVVQDPLTFWQSIPQSLALDPFLFPFAFLYTAISDPDSEFSIDTSPTPTLAMRFKLEGAVGSSQITSHLPRELDPGHFELLSDLKDPILFRSNETPKPTWSLSQKVIAYLFLGIDPKRPYNDAYREWMNEFTRCLSNAVTSALQSEEQARNQRRRAAAVASEQHLLVTALADRDKEVVAVNEQYQRILEVVDMAEVGIFEYDLEGRLIYANTAFSKIANCSPEMMHADTFVFLDLMYPEDAEYIMLKWQCAAGGNSCTFEMRFKGPDGNGIWVVAAVVPNMENGVVTSISGCVTNIQDTKLREAESVQRFQALERARSWEQRFANFAELAPVAIFFGSQSHHHLSYCNRAWFEITGHPVIAFEQIDWSMIVYEEDLELVRSMWTEVIAANKAVSTQFRLRRRWSDGNGVVIGPVWVTASVLPEYKEDGSIKGIIGTMLDISALKFAETVQHMKAQEALEAKRQSSNFIDMVSHEIRNPLSAVFHCADAAQDTLADMLDLAGRLASIPNSKSGNQLRGLIANAVDSINTIISCTQHQKGYASRSKVLFVYKCANSILARIVDDILVLSKLDSNLLQITPSAVKVTALLRDVEKMFEAEAQRSDVQLQTQAHPSLEELNVSWAMLDPGRVQQVLINLLTNAIKFCKKKQLRKVTIRAGASRIRPSENVLPDIDFVVAHSLHDSVYDSAEFESHSFYLWFTVEDTGRGMSAEEKTRIFARFSQGSARTETEYGGSGLGLFISRELSELQGGEIGVASTLDVGSTLAFFVKTHHTDAPASTKGLPIQLKQKIKQSSADINILVVEDNAVNQKVLRKQLTNHAYTVSVADNGLDCLDYLRTTKHWRGNPSSAPSLSVILMDIEMPKMNGLEATKMIRQYEKEGKLMGHIPIIAVSANARQEQTNMALEAGMDDSIAKPFRIPDLVPKIERLAGWM</sequence>
<comment type="catalytic activity">
    <reaction evidence="1">
        <text>ATP + protein L-histidine = ADP + protein N-phospho-L-histidine.</text>
        <dbReference type="EC" id="2.7.13.3"/>
    </reaction>
</comment>
<keyword evidence="4" id="KW-0808">Transferase</keyword>
<accession>A0A4S8X2H6</accession>
<dbReference type="PANTHER" id="PTHR43047:SF72">
    <property type="entry name" value="OSMOSENSING HISTIDINE PROTEIN KINASE SLN1"/>
    <property type="match status" value="1"/>
</dbReference>
<dbReference type="SMART" id="SM00387">
    <property type="entry name" value="HATPase_c"/>
    <property type="match status" value="1"/>
</dbReference>
<dbReference type="GO" id="GO:0000155">
    <property type="term" value="F:phosphorelay sensor kinase activity"/>
    <property type="evidence" value="ECO:0007669"/>
    <property type="project" value="InterPro"/>
</dbReference>
<name>A0A4S8X2H6_AURPU</name>
<keyword evidence="3 6" id="KW-0597">Phosphoprotein</keyword>
<organism evidence="12 13">
    <name type="scientific">Aureobasidium pullulans</name>
    <name type="common">Black yeast</name>
    <name type="synonym">Pullularia pullulans</name>
    <dbReference type="NCBI Taxonomy" id="5580"/>
    <lineage>
        <taxon>Eukaryota</taxon>
        <taxon>Fungi</taxon>
        <taxon>Dikarya</taxon>
        <taxon>Ascomycota</taxon>
        <taxon>Pezizomycotina</taxon>
        <taxon>Dothideomycetes</taxon>
        <taxon>Dothideomycetidae</taxon>
        <taxon>Dothideales</taxon>
        <taxon>Saccotheciaceae</taxon>
        <taxon>Aureobasidium</taxon>
    </lineage>
</organism>
<evidence type="ECO:0000256" key="5">
    <source>
        <dbReference type="ARBA" id="ARBA00022777"/>
    </source>
</evidence>
<evidence type="ECO:0000259" key="11">
    <source>
        <dbReference type="PROSITE" id="PS50113"/>
    </source>
</evidence>
<feature type="domain" description="Response regulatory" evidence="9">
    <location>
        <begin position="1004"/>
        <end position="1135"/>
    </location>
</feature>
<evidence type="ECO:0000256" key="1">
    <source>
        <dbReference type="ARBA" id="ARBA00000085"/>
    </source>
</evidence>
<feature type="domain" description="PAS" evidence="10">
    <location>
        <begin position="391"/>
        <end position="452"/>
    </location>
</feature>
<dbReference type="PRINTS" id="PR00344">
    <property type="entry name" value="BCTRLSENSOR"/>
</dbReference>
<evidence type="ECO:0000259" key="8">
    <source>
        <dbReference type="PROSITE" id="PS50109"/>
    </source>
</evidence>
<dbReference type="Proteomes" id="UP000310687">
    <property type="component" value="Unassembled WGS sequence"/>
</dbReference>
<feature type="domain" description="PAC" evidence="11">
    <location>
        <begin position="601"/>
        <end position="660"/>
    </location>
</feature>
<dbReference type="InterPro" id="IPR013655">
    <property type="entry name" value="PAS_fold_3"/>
</dbReference>
<dbReference type="InterPro" id="IPR011006">
    <property type="entry name" value="CheY-like_superfamily"/>
</dbReference>
<dbReference type="PROSITE" id="PS50113">
    <property type="entry name" value="PAC"/>
    <property type="match status" value="1"/>
</dbReference>
<dbReference type="PANTHER" id="PTHR43047">
    <property type="entry name" value="TWO-COMPONENT HISTIDINE PROTEIN KINASE"/>
    <property type="match status" value="1"/>
</dbReference>
<dbReference type="CDD" id="cd00082">
    <property type="entry name" value="HisKA"/>
    <property type="match status" value="1"/>
</dbReference>
<dbReference type="SMART" id="SM00091">
    <property type="entry name" value="PAS"/>
    <property type="match status" value="3"/>
</dbReference>
<evidence type="ECO:0000256" key="2">
    <source>
        <dbReference type="ARBA" id="ARBA00012438"/>
    </source>
</evidence>
<dbReference type="NCBIfam" id="TIGR00229">
    <property type="entry name" value="sensory_box"/>
    <property type="match status" value="2"/>
</dbReference>
<dbReference type="CDD" id="cd17546">
    <property type="entry name" value="REC_hyHK_CKI1_RcsC-like"/>
    <property type="match status" value="1"/>
</dbReference>
<comment type="caution">
    <text evidence="12">The sequence shown here is derived from an EMBL/GenBank/DDBJ whole genome shotgun (WGS) entry which is preliminary data.</text>
</comment>
<dbReference type="InterPro" id="IPR000014">
    <property type="entry name" value="PAS"/>
</dbReference>
<dbReference type="InterPro" id="IPR000700">
    <property type="entry name" value="PAS-assoc_C"/>
</dbReference>
<evidence type="ECO:0000256" key="6">
    <source>
        <dbReference type="PROSITE-ProRule" id="PRU00169"/>
    </source>
</evidence>
<dbReference type="InterPro" id="IPR005467">
    <property type="entry name" value="His_kinase_dom"/>
</dbReference>
<dbReference type="PROSITE" id="PS50110">
    <property type="entry name" value="RESPONSE_REGULATORY"/>
    <property type="match status" value="1"/>
</dbReference>
<keyword evidence="5" id="KW-0418">Kinase</keyword>
<dbReference type="SMART" id="SM00448">
    <property type="entry name" value="REC"/>
    <property type="match status" value="1"/>
</dbReference>
<dbReference type="SUPFAM" id="SSF52172">
    <property type="entry name" value="CheY-like"/>
    <property type="match status" value="1"/>
</dbReference>
<reference evidence="12 13" key="1">
    <citation type="submission" date="2018-10" db="EMBL/GenBank/DDBJ databases">
        <title>Fifty Aureobasidium pullulans genomes reveal a recombining polyextremotolerant generalist.</title>
        <authorList>
            <person name="Gostincar C."/>
            <person name="Turk M."/>
            <person name="Zajc J."/>
            <person name="Gunde-Cimerman N."/>
        </authorList>
    </citation>
    <scope>NUCLEOTIDE SEQUENCE [LARGE SCALE GENOMIC DNA]</scope>
    <source>
        <strain evidence="12 13">EXF-11013</strain>
    </source>
</reference>
<dbReference type="InterPro" id="IPR036890">
    <property type="entry name" value="HATPase_C_sf"/>
</dbReference>
<dbReference type="Pfam" id="PF02518">
    <property type="entry name" value="HATPase_c"/>
    <property type="match status" value="1"/>
</dbReference>